<dbReference type="InterPro" id="IPR000014">
    <property type="entry name" value="PAS"/>
</dbReference>
<name>A0A1S1WYP7_9NEIS</name>
<dbReference type="NCBIfam" id="TIGR00229">
    <property type="entry name" value="sensory_box"/>
    <property type="match status" value="1"/>
</dbReference>
<dbReference type="PANTHER" id="PTHR46663:SF2">
    <property type="entry name" value="GGDEF DOMAIN-CONTAINING PROTEIN"/>
    <property type="match status" value="1"/>
</dbReference>
<proteinExistence type="predicted"/>
<dbReference type="InterPro" id="IPR035965">
    <property type="entry name" value="PAS-like_dom_sf"/>
</dbReference>
<evidence type="ECO:0008006" key="5">
    <source>
        <dbReference type="Google" id="ProtNLM"/>
    </source>
</evidence>
<dbReference type="InterPro" id="IPR000160">
    <property type="entry name" value="GGDEF_dom"/>
</dbReference>
<dbReference type="CDD" id="cd01949">
    <property type="entry name" value="GGDEF"/>
    <property type="match status" value="1"/>
</dbReference>
<dbReference type="SMART" id="SM00267">
    <property type="entry name" value="GGDEF"/>
    <property type="match status" value="1"/>
</dbReference>
<protein>
    <recommendedName>
        <fullName evidence="5">Diguanylate cyclase</fullName>
    </recommendedName>
</protein>
<dbReference type="NCBIfam" id="TIGR00254">
    <property type="entry name" value="GGDEF"/>
    <property type="match status" value="1"/>
</dbReference>
<dbReference type="PROSITE" id="PS50887">
    <property type="entry name" value="GGDEF"/>
    <property type="match status" value="1"/>
</dbReference>
<reference evidence="3 4" key="1">
    <citation type="submission" date="2016-09" db="EMBL/GenBank/DDBJ databases">
        <title>Chromobacterium muskegensis sp. nov., an insecticidal bacterium isolated from Sphagnum bogs.</title>
        <authorList>
            <person name="Sparks M.E."/>
            <person name="Blackburn M.B."/>
            <person name="Gundersen-Rindal D.E."/>
            <person name="Mitchell A."/>
            <person name="Farrar R."/>
            <person name="Kuhar D."/>
        </authorList>
    </citation>
    <scope>NUCLEOTIDE SEQUENCE [LARGE SCALE GENOMIC DNA]</scope>
    <source>
        <strain evidence="3 4">37-2</strain>
    </source>
</reference>
<dbReference type="InterPro" id="IPR029787">
    <property type="entry name" value="Nucleotide_cyclase"/>
</dbReference>
<sequence length="510" mass="55991">MALLLSMLSVWWGYLDSCRASQADGERAVLQLMAVLRRPAAAAAASGNRPLAAEVVASLTSSDLVRYARLTGRNGLDVRAGLSRHQLRHWLALPSPSASGEASGWLEVEPDLPRMAEQARLNAWHAGLLLAGQALIVALTVYLAASGLVSRPLAGLSSRLHRILPGSSERLSLRARLRGSELERLTDDINGLLNTVQMVVNIERGLREHLRLLEKRFRGVFEHAGVAILLMDGNGKLLLSNPAFRLLLGREVAPDEQGEWIPELLLQPQRLWLRADESRRSGAPMAEDLQTGRGWLHAIVSACLDDDGRQLYQCLFYDISERKASEEVMRRMADYDHLTGVYSRLAGEQLLTRRVAQAAASHHSLAVMMLDLDHFKLINDSYGHEAGDAVLKEVARRLRALLVQDELLVRLGGDEFMVVLSGGEAVPRAVALAGQMLEAAAAPIALGRERQARVGASIGIAFYPEHGDTASDLRCNADRGMYEVKRRGRNDYAIFSGKRQDVPPKVDADD</sequence>
<dbReference type="EMBL" id="MKCS01000001">
    <property type="protein sequence ID" value="OHX12384.1"/>
    <property type="molecule type" value="Genomic_DNA"/>
</dbReference>
<evidence type="ECO:0000259" key="2">
    <source>
        <dbReference type="PROSITE" id="PS50887"/>
    </source>
</evidence>
<evidence type="ECO:0000313" key="4">
    <source>
        <dbReference type="Proteomes" id="UP000180088"/>
    </source>
</evidence>
<dbReference type="Proteomes" id="UP000180088">
    <property type="component" value="Unassembled WGS sequence"/>
</dbReference>
<dbReference type="SUPFAM" id="SSF55073">
    <property type="entry name" value="Nucleotide cyclase"/>
    <property type="match status" value="1"/>
</dbReference>
<dbReference type="InterPro" id="IPR043128">
    <property type="entry name" value="Rev_trsase/Diguanyl_cyclase"/>
</dbReference>
<evidence type="ECO:0000313" key="3">
    <source>
        <dbReference type="EMBL" id="OHX12384.1"/>
    </source>
</evidence>
<dbReference type="AlphaFoldDB" id="A0A1S1WYP7"/>
<feature type="domain" description="GGDEF" evidence="2">
    <location>
        <begin position="363"/>
        <end position="497"/>
    </location>
</feature>
<dbReference type="Pfam" id="PF13188">
    <property type="entry name" value="PAS_8"/>
    <property type="match status" value="1"/>
</dbReference>
<organism evidence="3 4">
    <name type="scientific">Chromobacterium sphagni</name>
    <dbReference type="NCBI Taxonomy" id="1903179"/>
    <lineage>
        <taxon>Bacteria</taxon>
        <taxon>Pseudomonadati</taxon>
        <taxon>Pseudomonadota</taxon>
        <taxon>Betaproteobacteria</taxon>
        <taxon>Neisseriales</taxon>
        <taxon>Chromobacteriaceae</taxon>
        <taxon>Chromobacterium</taxon>
    </lineage>
</organism>
<dbReference type="Gene3D" id="3.30.70.270">
    <property type="match status" value="1"/>
</dbReference>
<feature type="domain" description="PAS" evidence="1">
    <location>
        <begin position="213"/>
        <end position="249"/>
    </location>
</feature>
<dbReference type="STRING" id="1903179.BI347_01905"/>
<dbReference type="Pfam" id="PF00990">
    <property type="entry name" value="GGDEF"/>
    <property type="match status" value="1"/>
</dbReference>
<evidence type="ECO:0000259" key="1">
    <source>
        <dbReference type="PROSITE" id="PS50112"/>
    </source>
</evidence>
<dbReference type="PROSITE" id="PS50112">
    <property type="entry name" value="PAS"/>
    <property type="match status" value="1"/>
</dbReference>
<gene>
    <name evidence="3" type="ORF">BI347_01905</name>
</gene>
<dbReference type="InterPro" id="IPR052163">
    <property type="entry name" value="DGC-Regulatory_Protein"/>
</dbReference>
<accession>A0A1S1WYP7</accession>
<dbReference type="SUPFAM" id="SSF55785">
    <property type="entry name" value="PYP-like sensor domain (PAS domain)"/>
    <property type="match status" value="1"/>
</dbReference>
<dbReference type="Gene3D" id="3.30.450.20">
    <property type="entry name" value="PAS domain"/>
    <property type="match status" value="1"/>
</dbReference>
<dbReference type="PANTHER" id="PTHR46663">
    <property type="entry name" value="DIGUANYLATE CYCLASE DGCT-RELATED"/>
    <property type="match status" value="1"/>
</dbReference>
<comment type="caution">
    <text evidence="3">The sequence shown here is derived from an EMBL/GenBank/DDBJ whole genome shotgun (WGS) entry which is preliminary data.</text>
</comment>